<reference evidence="3" key="1">
    <citation type="journal article" date="2014" name="Front. Microbiol.">
        <title>High frequency of phylogenetically diverse reductive dehalogenase-homologous genes in deep subseafloor sedimentary metagenomes.</title>
        <authorList>
            <person name="Kawai M."/>
            <person name="Futagami T."/>
            <person name="Toyoda A."/>
            <person name="Takaki Y."/>
            <person name="Nishi S."/>
            <person name="Hori S."/>
            <person name="Arai W."/>
            <person name="Tsubouchi T."/>
            <person name="Morono Y."/>
            <person name="Uchiyama I."/>
            <person name="Ito T."/>
            <person name="Fujiyama A."/>
            <person name="Inagaki F."/>
            <person name="Takami H."/>
        </authorList>
    </citation>
    <scope>NUCLEOTIDE SEQUENCE</scope>
    <source>
        <strain evidence="3">Expedition CK06-06</strain>
    </source>
</reference>
<name>X1KP51_9ZZZZ</name>
<keyword evidence="1" id="KW-0786">Thiamine pyrophosphate</keyword>
<evidence type="ECO:0000313" key="3">
    <source>
        <dbReference type="EMBL" id="GAH83798.1"/>
    </source>
</evidence>
<dbReference type="Gene3D" id="3.40.50.970">
    <property type="match status" value="1"/>
</dbReference>
<gene>
    <name evidence="3" type="ORF">S03H2_57766</name>
</gene>
<dbReference type="InterPro" id="IPR029061">
    <property type="entry name" value="THDP-binding"/>
</dbReference>
<accession>X1KP51</accession>
<feature type="non-terminal residue" evidence="3">
    <location>
        <position position="111"/>
    </location>
</feature>
<comment type="caution">
    <text evidence="3">The sequence shown here is derived from an EMBL/GenBank/DDBJ whole genome shotgun (WGS) entry which is preliminary data.</text>
</comment>
<organism evidence="3">
    <name type="scientific">marine sediment metagenome</name>
    <dbReference type="NCBI Taxonomy" id="412755"/>
    <lineage>
        <taxon>unclassified sequences</taxon>
        <taxon>metagenomes</taxon>
        <taxon>ecological metagenomes</taxon>
    </lineage>
</organism>
<sequence>MNQPRPITIARALRDALTEEMRRDDRVFCIGEDIGIPGGWGGAFTVTWGLEREFGLERMRNTPISEAAIVGAAIGAAIGGMRPVADVEYSDFLFCAMDQLVNQAAKLCYMS</sequence>
<feature type="domain" description="Transketolase-like pyrimidine-binding" evidence="2">
    <location>
        <begin position="6"/>
        <end position="105"/>
    </location>
</feature>
<dbReference type="SUPFAM" id="SSF52518">
    <property type="entry name" value="Thiamin diphosphate-binding fold (THDP-binding)"/>
    <property type="match status" value="1"/>
</dbReference>
<dbReference type="AlphaFoldDB" id="X1KP51"/>
<dbReference type="PANTHER" id="PTHR43257">
    <property type="entry name" value="PYRUVATE DEHYDROGENASE E1 COMPONENT BETA SUBUNIT"/>
    <property type="match status" value="1"/>
</dbReference>
<dbReference type="Pfam" id="PF02779">
    <property type="entry name" value="Transket_pyr"/>
    <property type="match status" value="1"/>
</dbReference>
<dbReference type="PANTHER" id="PTHR43257:SF2">
    <property type="entry name" value="PYRUVATE DEHYDROGENASE E1 COMPONENT SUBUNIT BETA"/>
    <property type="match status" value="1"/>
</dbReference>
<dbReference type="EMBL" id="BARU01037038">
    <property type="protein sequence ID" value="GAH83798.1"/>
    <property type="molecule type" value="Genomic_DNA"/>
</dbReference>
<evidence type="ECO:0000259" key="2">
    <source>
        <dbReference type="Pfam" id="PF02779"/>
    </source>
</evidence>
<protein>
    <recommendedName>
        <fullName evidence="2">Transketolase-like pyrimidine-binding domain-containing protein</fullName>
    </recommendedName>
</protein>
<dbReference type="InterPro" id="IPR005475">
    <property type="entry name" value="Transketolase-like_Pyr-bd"/>
</dbReference>
<evidence type="ECO:0000256" key="1">
    <source>
        <dbReference type="ARBA" id="ARBA00023052"/>
    </source>
</evidence>
<proteinExistence type="predicted"/>